<evidence type="ECO:0000256" key="2">
    <source>
        <dbReference type="SAM" id="MobiDB-lite"/>
    </source>
</evidence>
<dbReference type="PANTHER" id="PTHR47431:SF5">
    <property type="entry name" value="ZN(II)2CYS6 TRANSCRIPTION FACTOR (EUROFUNG)"/>
    <property type="match status" value="1"/>
</dbReference>
<dbReference type="Gene3D" id="4.10.240.10">
    <property type="entry name" value="Zn(2)-C6 fungal-type DNA-binding domain"/>
    <property type="match status" value="1"/>
</dbReference>
<evidence type="ECO:0000313" key="5">
    <source>
        <dbReference type="Proteomes" id="UP000006753"/>
    </source>
</evidence>
<dbReference type="Proteomes" id="UP000006753">
    <property type="component" value="Unassembled WGS sequence"/>
</dbReference>
<feature type="compositionally biased region" description="Polar residues" evidence="2">
    <location>
        <begin position="577"/>
        <end position="593"/>
    </location>
</feature>
<keyword evidence="5" id="KW-1185">Reference proteome</keyword>
<proteinExistence type="predicted"/>
<dbReference type="CDD" id="cd12148">
    <property type="entry name" value="fungal_TF_MHR"/>
    <property type="match status" value="1"/>
</dbReference>
<dbReference type="PROSITE" id="PS50048">
    <property type="entry name" value="ZN2_CY6_FUNGAL_2"/>
    <property type="match status" value="1"/>
</dbReference>
<dbReference type="InterPro" id="IPR001138">
    <property type="entry name" value="Zn2Cys6_DnaBD"/>
</dbReference>
<reference evidence="4 5" key="1">
    <citation type="journal article" date="2012" name="BMC Genomics">
        <title>Sequencing the genome of Marssonina brunnea reveals fungus-poplar co-evolution.</title>
        <authorList>
            <person name="Zhu S."/>
            <person name="Cao Y.-Z."/>
            <person name="Jiang C."/>
            <person name="Tan B.-Y."/>
            <person name="Wang Z."/>
            <person name="Feng S."/>
            <person name="Zhang L."/>
            <person name="Su X.-H."/>
            <person name="Brejova B."/>
            <person name="Vinar T."/>
            <person name="Xu M."/>
            <person name="Wang M.-X."/>
            <person name="Zhang S.-G."/>
            <person name="Huang M.-R."/>
            <person name="Wu R."/>
            <person name="Zhou Y."/>
        </authorList>
    </citation>
    <scope>NUCLEOTIDE SEQUENCE [LARGE SCALE GENOMIC DNA]</scope>
    <source>
        <strain evidence="4 5">MB_m1</strain>
    </source>
</reference>
<dbReference type="SMART" id="SM00066">
    <property type="entry name" value="GAL4"/>
    <property type="match status" value="1"/>
</dbReference>
<dbReference type="PANTHER" id="PTHR47431">
    <property type="entry name" value="ZN(II)2CYS6 TRANSCRIPTION FACTOR (EUROFUNG)-RELATED"/>
    <property type="match status" value="1"/>
</dbReference>
<dbReference type="GO" id="GO:0008270">
    <property type="term" value="F:zinc ion binding"/>
    <property type="evidence" value="ECO:0007669"/>
    <property type="project" value="InterPro"/>
</dbReference>
<feature type="region of interest" description="Disordered" evidence="2">
    <location>
        <begin position="797"/>
        <end position="818"/>
    </location>
</feature>
<dbReference type="EMBL" id="JH921458">
    <property type="protein sequence ID" value="EKD12390.1"/>
    <property type="molecule type" value="Genomic_DNA"/>
</dbReference>
<feature type="domain" description="Zn(2)-C6 fungal-type" evidence="3">
    <location>
        <begin position="45"/>
        <end position="74"/>
    </location>
</feature>
<dbReference type="GO" id="GO:0000981">
    <property type="term" value="F:DNA-binding transcription factor activity, RNA polymerase II-specific"/>
    <property type="evidence" value="ECO:0007669"/>
    <property type="project" value="InterPro"/>
</dbReference>
<evidence type="ECO:0000256" key="1">
    <source>
        <dbReference type="ARBA" id="ARBA00023242"/>
    </source>
</evidence>
<evidence type="ECO:0000313" key="4">
    <source>
        <dbReference type="EMBL" id="EKD12390.1"/>
    </source>
</evidence>
<gene>
    <name evidence="4" type="ORF">MBM_09424</name>
</gene>
<sequence>MGLDMTTDGSHGDSTKLASASASALATKPAKPARKKFAVPPVKLACLECRASRTRCDGKTECSNCITRGKTCVYTQSKRGGSRIRRKRVSTESQSSPKFNNKELNQCALSIMPESEEGTFAAPLSLVAPGGGLKQLDFSLDDTDFIFDSIFATQQENMDSGYETSEHAGTLSDGGQREVPIRTYSSDEDILSAYYTYIHPYFPVLPPPEPGQVTDNPDLGIRRSPDAIFSSRSCPEFEPCSPLSMAISASLALIPHPDDKDPSGTESLHLRREQAQAFARSAFEGIEIESELIDSTVQPGEALSSDPLTLDRRPFHPRNPVENESIIALIMLSTYEYAQRGNVAKMRNRAGQAVNAAMNLGLHIKGDEEGYYAEANRRVWWMAVSHPNVAYRTITYPLKILLTLALTPPILLYDPRFTTMGPTYSGDPGAWPIFLQSQQAITSATQFVIDLDATLKQGANTAAIWDRMLELEAIIEPLIMAADTWTLSSSPPLALDSSEMVVGQALRGIARIKLNRYVVLLSLSLPRFHGGISTQVPNVEMFADGDGSARIKLHRYCAFSDVPVFSKKHCDLPPTSRPAQDTNLLTPVSNTSTPNPAPNCACSNAFSSSFSPSHSSNHLSTPLSMGSSSNILPYNPTHSARICLKSAFAIARSFASLPYPQPCRPSSNPQTQLSQVPHSQNQHQNQSQELNHGQSQRQNPLSMEYPYFPSMSTTTTTTTTIASPATIAPAHPPRMIPVFACCAMQSSYALIMLSYKTKAMDFASSVSSSPSSFPPSYHHPTNTNTNTHTYTHTNANFANPNPSTGLARGDGKEPSSSAQRMLAQLGEGLQMILAALRNYSIAYEALGGMRDQIDIAATSVGAIAEQSVASGVLGGGGGW</sequence>
<dbReference type="STRING" id="1072389.K1W610"/>
<protein>
    <submittedName>
        <fullName evidence="4">C6 zinc finger domain protein</fullName>
    </submittedName>
</protein>
<name>K1W610_MARBU</name>
<dbReference type="HOGENOM" id="CLU_014802_0_0_1"/>
<dbReference type="AlphaFoldDB" id="K1W610"/>
<dbReference type="PROSITE" id="PS00463">
    <property type="entry name" value="ZN2_CY6_FUNGAL_1"/>
    <property type="match status" value="1"/>
</dbReference>
<feature type="compositionally biased region" description="Low complexity" evidence="2">
    <location>
        <begin position="678"/>
        <end position="688"/>
    </location>
</feature>
<feature type="region of interest" description="Disordered" evidence="2">
    <location>
        <begin position="661"/>
        <end position="709"/>
    </location>
</feature>
<dbReference type="OMA" id="KMCNRAG"/>
<evidence type="ECO:0000259" key="3">
    <source>
        <dbReference type="PROSITE" id="PS50048"/>
    </source>
</evidence>
<dbReference type="InParanoid" id="K1W610"/>
<feature type="compositionally biased region" description="Polar residues" evidence="2">
    <location>
        <begin position="664"/>
        <end position="677"/>
    </location>
</feature>
<dbReference type="CDD" id="cd00067">
    <property type="entry name" value="GAL4"/>
    <property type="match status" value="1"/>
</dbReference>
<organism evidence="4 5">
    <name type="scientific">Marssonina brunnea f. sp. multigermtubi (strain MB_m1)</name>
    <name type="common">Marssonina leaf spot fungus</name>
    <dbReference type="NCBI Taxonomy" id="1072389"/>
    <lineage>
        <taxon>Eukaryota</taxon>
        <taxon>Fungi</taxon>
        <taxon>Dikarya</taxon>
        <taxon>Ascomycota</taxon>
        <taxon>Pezizomycotina</taxon>
        <taxon>Leotiomycetes</taxon>
        <taxon>Helotiales</taxon>
        <taxon>Drepanopezizaceae</taxon>
        <taxon>Drepanopeziza</taxon>
    </lineage>
</organism>
<accession>K1W610</accession>
<feature type="compositionally biased region" description="Polar residues" evidence="2">
    <location>
        <begin position="689"/>
        <end position="701"/>
    </location>
</feature>
<dbReference type="KEGG" id="mbe:MBM_09424"/>
<dbReference type="SUPFAM" id="SSF57701">
    <property type="entry name" value="Zn2/Cys6 DNA-binding domain"/>
    <property type="match status" value="1"/>
</dbReference>
<keyword evidence="1" id="KW-0539">Nucleus</keyword>
<dbReference type="Pfam" id="PF00172">
    <property type="entry name" value="Zn_clus"/>
    <property type="match status" value="1"/>
</dbReference>
<dbReference type="InterPro" id="IPR036864">
    <property type="entry name" value="Zn2-C6_fun-type_DNA-bd_sf"/>
</dbReference>
<dbReference type="OrthoDB" id="2123952at2759"/>
<dbReference type="eggNOG" id="ENOG502SHED">
    <property type="taxonomic scope" value="Eukaryota"/>
</dbReference>
<feature type="region of interest" description="Disordered" evidence="2">
    <location>
        <begin position="573"/>
        <end position="593"/>
    </location>
</feature>